<dbReference type="InterPro" id="IPR051761">
    <property type="entry name" value="MLP-like_ligand-binding"/>
</dbReference>
<evidence type="ECO:0000259" key="1">
    <source>
        <dbReference type="SMART" id="SM01037"/>
    </source>
</evidence>
<accession>A0AA38U629</accession>
<organism evidence="2 3">
    <name type="scientific">Centaurea solstitialis</name>
    <name type="common">yellow star-thistle</name>
    <dbReference type="NCBI Taxonomy" id="347529"/>
    <lineage>
        <taxon>Eukaryota</taxon>
        <taxon>Viridiplantae</taxon>
        <taxon>Streptophyta</taxon>
        <taxon>Embryophyta</taxon>
        <taxon>Tracheophyta</taxon>
        <taxon>Spermatophyta</taxon>
        <taxon>Magnoliopsida</taxon>
        <taxon>eudicotyledons</taxon>
        <taxon>Gunneridae</taxon>
        <taxon>Pentapetalae</taxon>
        <taxon>asterids</taxon>
        <taxon>campanulids</taxon>
        <taxon>Asterales</taxon>
        <taxon>Asteraceae</taxon>
        <taxon>Carduoideae</taxon>
        <taxon>Cardueae</taxon>
        <taxon>Centaureinae</taxon>
        <taxon>Centaurea</taxon>
    </lineage>
</organism>
<dbReference type="InterPro" id="IPR000916">
    <property type="entry name" value="Bet_v_I/MLP"/>
</dbReference>
<dbReference type="InterPro" id="IPR023393">
    <property type="entry name" value="START-like_dom_sf"/>
</dbReference>
<dbReference type="SUPFAM" id="SSF55961">
    <property type="entry name" value="Bet v1-like"/>
    <property type="match status" value="1"/>
</dbReference>
<comment type="caution">
    <text evidence="2">The sequence shown here is derived from an EMBL/GenBank/DDBJ whole genome shotgun (WGS) entry which is preliminary data.</text>
</comment>
<dbReference type="Gene3D" id="3.30.530.20">
    <property type="match status" value="1"/>
</dbReference>
<dbReference type="SMART" id="SM01037">
    <property type="entry name" value="Bet_v_1"/>
    <property type="match status" value="1"/>
</dbReference>
<sequence length="151" mass="17092">MGLKGKLIMSLDISSHGDIFHDIFKHRPDEFASVSPDKIHGCDIDGQRGVVGSVLCWNYTVDGKKQTAKEVVEELDEKNHKIVMKVIEGDLLGDLYKSFKLIFHVEPKGDGQLAVWTLEFEKLNKNVPYPTAFMDFLLDVTRDMDAHKTSQ</sequence>
<reference evidence="2" key="1">
    <citation type="submission" date="2023-03" db="EMBL/GenBank/DDBJ databases">
        <title>Chromosome-scale reference genome and RAD-based genetic map of yellow starthistle (Centaurea solstitialis) reveal putative structural variation and QTLs associated with invader traits.</title>
        <authorList>
            <person name="Reatini B."/>
            <person name="Cang F.A."/>
            <person name="Jiang Q."/>
            <person name="Mckibben M.T.W."/>
            <person name="Barker M.S."/>
            <person name="Rieseberg L.H."/>
            <person name="Dlugosch K.M."/>
        </authorList>
    </citation>
    <scope>NUCLEOTIDE SEQUENCE</scope>
    <source>
        <strain evidence="2">CAN-66</strain>
        <tissue evidence="2">Leaf</tissue>
    </source>
</reference>
<gene>
    <name evidence="2" type="ORF">OSB04_008947</name>
</gene>
<dbReference type="Pfam" id="PF00407">
    <property type="entry name" value="Bet_v_1"/>
    <property type="match status" value="1"/>
</dbReference>
<feature type="domain" description="Bet v I/Major latex protein" evidence="1">
    <location>
        <begin position="2"/>
        <end position="151"/>
    </location>
</feature>
<name>A0AA38U629_9ASTR</name>
<dbReference type="PANTHER" id="PTHR31907">
    <property type="entry name" value="MLP-LIKE PROTEIN 423"/>
    <property type="match status" value="1"/>
</dbReference>
<keyword evidence="3" id="KW-1185">Reference proteome</keyword>
<proteinExistence type="predicted"/>
<dbReference type="CDD" id="cd07816">
    <property type="entry name" value="Bet_v1-like"/>
    <property type="match status" value="1"/>
</dbReference>
<protein>
    <recommendedName>
        <fullName evidence="1">Bet v I/Major latex protein domain-containing protein</fullName>
    </recommendedName>
</protein>
<dbReference type="Proteomes" id="UP001172457">
    <property type="component" value="Chromosome 2"/>
</dbReference>
<evidence type="ECO:0000313" key="2">
    <source>
        <dbReference type="EMBL" id="KAJ9563787.1"/>
    </source>
</evidence>
<dbReference type="GO" id="GO:0006952">
    <property type="term" value="P:defense response"/>
    <property type="evidence" value="ECO:0007669"/>
    <property type="project" value="InterPro"/>
</dbReference>
<evidence type="ECO:0000313" key="3">
    <source>
        <dbReference type="Proteomes" id="UP001172457"/>
    </source>
</evidence>
<dbReference type="AlphaFoldDB" id="A0AA38U629"/>
<dbReference type="EMBL" id="JARYMX010000002">
    <property type="protein sequence ID" value="KAJ9563787.1"/>
    <property type="molecule type" value="Genomic_DNA"/>
</dbReference>